<sequence>MAKIPCGGFEVDSTLTFTDNTLGVVGLTDKELILASSTASSTKKFKITVTDDGTVTATEIV</sequence>
<accession>A0A8S5SIC9</accession>
<evidence type="ECO:0000313" key="1">
    <source>
        <dbReference type="EMBL" id="DAF50415.1"/>
    </source>
</evidence>
<organism evidence="1">
    <name type="scientific">Siphoviridae sp. ctBCr48</name>
    <dbReference type="NCBI Taxonomy" id="2827802"/>
    <lineage>
        <taxon>Viruses</taxon>
        <taxon>Duplodnaviria</taxon>
        <taxon>Heunggongvirae</taxon>
        <taxon>Uroviricota</taxon>
        <taxon>Caudoviricetes</taxon>
    </lineage>
</organism>
<proteinExistence type="predicted"/>
<reference evidence="1" key="1">
    <citation type="journal article" date="2021" name="Proc. Natl. Acad. Sci. U.S.A.">
        <title>A Catalog of Tens of Thousands of Viruses from Human Metagenomes Reveals Hidden Associations with Chronic Diseases.</title>
        <authorList>
            <person name="Tisza M.J."/>
            <person name="Buck C.B."/>
        </authorList>
    </citation>
    <scope>NUCLEOTIDE SEQUENCE</scope>
    <source>
        <strain evidence="1">CtBCr48</strain>
    </source>
</reference>
<dbReference type="EMBL" id="BK032595">
    <property type="protein sequence ID" value="DAF50415.1"/>
    <property type="molecule type" value="Genomic_DNA"/>
</dbReference>
<name>A0A8S5SIC9_9CAUD</name>
<protein>
    <submittedName>
        <fullName evidence="1">Uncharacterized protein</fullName>
    </submittedName>
</protein>